<dbReference type="EMBL" id="LT906555">
    <property type="protein sequence ID" value="SNW63010.1"/>
    <property type="molecule type" value="Genomic_DNA"/>
</dbReference>
<gene>
    <name evidence="2" type="ORF">ORPV_1106</name>
</gene>
<name>A0A2I2L686_9VIRU</name>
<evidence type="ECO:0000256" key="1">
    <source>
        <dbReference type="SAM" id="MobiDB-lite"/>
    </source>
</evidence>
<evidence type="ECO:0000313" key="2">
    <source>
        <dbReference type="EMBL" id="SNW63010.1"/>
    </source>
</evidence>
<protein>
    <submittedName>
        <fullName evidence="2">Uncharacterized protein</fullName>
    </submittedName>
</protein>
<dbReference type="GeneID" id="35381771"/>
<keyword evidence="3" id="KW-1185">Reference proteome</keyword>
<evidence type="ECO:0000313" key="3">
    <source>
        <dbReference type="Proteomes" id="UP000236316"/>
    </source>
</evidence>
<dbReference type="KEGG" id="vg:35381771"/>
<organism evidence="2">
    <name type="scientific">Orpheovirus IHUMI-LCC2</name>
    <dbReference type="NCBI Taxonomy" id="2023057"/>
    <lineage>
        <taxon>Viruses</taxon>
        <taxon>Varidnaviria</taxon>
        <taxon>Bamfordvirae</taxon>
        <taxon>Nucleocytoviricota</taxon>
        <taxon>Megaviricetes</taxon>
        <taxon>Pimascovirales</taxon>
        <taxon>Ocovirineae</taxon>
        <taxon>Orpheoviridae</taxon>
        <taxon>Alphaorpheovirus</taxon>
        <taxon>Alphaorpheovirus massiliense</taxon>
    </lineage>
</organism>
<accession>A0A2I2L686</accession>
<dbReference type="Proteomes" id="UP000236316">
    <property type="component" value="Segment"/>
</dbReference>
<feature type="region of interest" description="Disordered" evidence="1">
    <location>
        <begin position="96"/>
        <end position="121"/>
    </location>
</feature>
<reference evidence="2" key="1">
    <citation type="submission" date="2017-08" db="EMBL/GenBank/DDBJ databases">
        <authorList>
            <consortium name="Urmite Genomes"/>
        </authorList>
    </citation>
    <scope>NUCLEOTIDE SEQUENCE [LARGE SCALE GENOMIC DNA]</scope>
    <source>
        <strain evidence="2">IHUMI-LCC2</strain>
    </source>
</reference>
<sequence length="186" mass="21019">MESRKEQMIVAVTNMMGTLSSVHQFLQNYNGPVVSYEDMNKVRDVMATLVENVNRTMGLQQSPAYSPMSYPTYPPMSYPGYPPMGYPMPYPNQVAQPATTPKPAKAKGPIHPFPNPKIDDVGSFKNGEEVKKFKVASVNTKDRCVIVTFEDGTTLDIYWKRGYWAKKDECQTKKNMVGTYTLNNEQ</sequence>
<feature type="compositionally biased region" description="Low complexity" evidence="1">
    <location>
        <begin position="97"/>
        <end position="107"/>
    </location>
</feature>
<proteinExistence type="predicted"/>
<dbReference type="RefSeq" id="YP_009449312.1">
    <property type="nucleotide sequence ID" value="NC_036594.1"/>
</dbReference>